<dbReference type="InterPro" id="IPR036259">
    <property type="entry name" value="MFS_trans_sf"/>
</dbReference>
<keyword evidence="4 6" id="KW-0472">Membrane</keyword>
<dbReference type="PROSITE" id="PS00217">
    <property type="entry name" value="SUGAR_TRANSPORT_2"/>
    <property type="match status" value="1"/>
</dbReference>
<evidence type="ECO:0000256" key="4">
    <source>
        <dbReference type="ARBA" id="ARBA00023136"/>
    </source>
</evidence>
<dbReference type="PANTHER" id="PTHR23508:SF10">
    <property type="entry name" value="CARBOXYLIC ACID TRANSPORTER PROTEIN HOMOLOG"/>
    <property type="match status" value="1"/>
</dbReference>
<dbReference type="Pfam" id="PF00083">
    <property type="entry name" value="Sugar_tr"/>
    <property type="match status" value="1"/>
</dbReference>
<dbReference type="EMBL" id="CAUYUJ010020972">
    <property type="protein sequence ID" value="CAK0901738.1"/>
    <property type="molecule type" value="Genomic_DNA"/>
</dbReference>
<accession>A0ABN9XP92</accession>
<keyword evidence="3 6" id="KW-1133">Transmembrane helix</keyword>
<evidence type="ECO:0000259" key="7">
    <source>
        <dbReference type="PROSITE" id="PS50850"/>
    </source>
</evidence>
<evidence type="ECO:0000313" key="9">
    <source>
        <dbReference type="Proteomes" id="UP001189429"/>
    </source>
</evidence>
<dbReference type="InterPro" id="IPR005828">
    <property type="entry name" value="MFS_sugar_transport-like"/>
</dbReference>
<organism evidence="8 9">
    <name type="scientific">Prorocentrum cordatum</name>
    <dbReference type="NCBI Taxonomy" id="2364126"/>
    <lineage>
        <taxon>Eukaryota</taxon>
        <taxon>Sar</taxon>
        <taxon>Alveolata</taxon>
        <taxon>Dinophyceae</taxon>
        <taxon>Prorocentrales</taxon>
        <taxon>Prorocentraceae</taxon>
        <taxon>Prorocentrum</taxon>
    </lineage>
</organism>
<dbReference type="PANTHER" id="PTHR23508">
    <property type="entry name" value="CARBOXYLIC ACID TRANSPORTER PROTEIN HOMOLOG"/>
    <property type="match status" value="1"/>
</dbReference>
<keyword evidence="2 6" id="KW-0812">Transmembrane</keyword>
<evidence type="ECO:0000256" key="5">
    <source>
        <dbReference type="SAM" id="MobiDB-lite"/>
    </source>
</evidence>
<reference evidence="8" key="1">
    <citation type="submission" date="2023-10" db="EMBL/GenBank/DDBJ databases">
        <authorList>
            <person name="Chen Y."/>
            <person name="Shah S."/>
            <person name="Dougan E. K."/>
            <person name="Thang M."/>
            <person name="Chan C."/>
        </authorList>
    </citation>
    <scope>NUCLEOTIDE SEQUENCE [LARGE SCALE GENOMIC DNA]</scope>
</reference>
<dbReference type="PROSITE" id="PS50850">
    <property type="entry name" value="MFS"/>
    <property type="match status" value="1"/>
</dbReference>
<evidence type="ECO:0000256" key="2">
    <source>
        <dbReference type="ARBA" id="ARBA00022692"/>
    </source>
</evidence>
<dbReference type="InterPro" id="IPR005829">
    <property type="entry name" value="Sugar_transporter_CS"/>
</dbReference>
<feature type="domain" description="Major facilitator superfamily (MFS) profile" evidence="7">
    <location>
        <begin position="1"/>
        <end position="172"/>
    </location>
</feature>
<gene>
    <name evidence="8" type="ORF">PCOR1329_LOCUS78596</name>
</gene>
<evidence type="ECO:0000256" key="3">
    <source>
        <dbReference type="ARBA" id="ARBA00022989"/>
    </source>
</evidence>
<comment type="caution">
    <text evidence="8">The sequence shown here is derived from an EMBL/GenBank/DDBJ whole genome shotgun (WGS) entry which is preliminary data.</text>
</comment>
<dbReference type="InterPro" id="IPR020846">
    <property type="entry name" value="MFS_dom"/>
</dbReference>
<dbReference type="SUPFAM" id="SSF103473">
    <property type="entry name" value="MFS general substrate transporter"/>
    <property type="match status" value="1"/>
</dbReference>
<evidence type="ECO:0000256" key="1">
    <source>
        <dbReference type="ARBA" id="ARBA00004141"/>
    </source>
</evidence>
<evidence type="ECO:0000313" key="8">
    <source>
        <dbReference type="EMBL" id="CAK0901738.1"/>
    </source>
</evidence>
<dbReference type="Proteomes" id="UP001189429">
    <property type="component" value="Unassembled WGS sequence"/>
</dbReference>
<evidence type="ECO:0000256" key="6">
    <source>
        <dbReference type="SAM" id="Phobius"/>
    </source>
</evidence>
<protein>
    <recommendedName>
        <fullName evidence="7">Major facilitator superfamily (MFS) profile domain-containing protein</fullName>
    </recommendedName>
</protein>
<sequence>MTLVGVIVGQVTFGTIADIVGRKAAAIATTTLTIGGAIASSCVFQGGAWSLGLQLVLCRFVLGLGIGGEYPLSATISKEVGPEVLKLTRSQLLIMNMMTFNIGVAIQSILTIALLSCHMDLGSVWRLMFACGAAPAFLAFVLRLQMEESPTPRTSRAWCTRGGTGRAGSTSS</sequence>
<comment type="subcellular location">
    <subcellularLocation>
        <location evidence="1">Membrane</location>
        <topology evidence="1">Multi-pass membrane protein</topology>
    </subcellularLocation>
</comment>
<proteinExistence type="predicted"/>
<feature type="transmembrane region" description="Helical" evidence="6">
    <location>
        <begin position="92"/>
        <end position="115"/>
    </location>
</feature>
<name>A0ABN9XP92_9DINO</name>
<keyword evidence="9" id="KW-1185">Reference proteome</keyword>
<dbReference type="Gene3D" id="1.20.1250.20">
    <property type="entry name" value="MFS general substrate transporter like domains"/>
    <property type="match status" value="1"/>
</dbReference>
<feature type="region of interest" description="Disordered" evidence="5">
    <location>
        <begin position="153"/>
        <end position="172"/>
    </location>
</feature>
<feature type="transmembrane region" description="Helical" evidence="6">
    <location>
        <begin position="127"/>
        <end position="146"/>
    </location>
</feature>